<accession>A0ABR1BTX5</accession>
<proteinExistence type="predicted"/>
<keyword evidence="2" id="KW-1185">Reference proteome</keyword>
<sequence>MKIHVNSTNIRFHSIYLLRKTTQPLQGVQITCDAKFFERVDHSSATWLVPEWSQYTRGGPSMKWTSLSSSENIYCTAADARRAQPDDRGALFVAHTFPMLDVRALCSLYVLRPTSIRAA</sequence>
<protein>
    <recommendedName>
        <fullName evidence="3">Ig-like domain-containing protein</fullName>
    </recommendedName>
</protein>
<reference evidence="1 2" key="1">
    <citation type="submission" date="2023-08" db="EMBL/GenBank/DDBJ databases">
        <title>A Necator americanus chromosomal reference genome.</title>
        <authorList>
            <person name="Ilik V."/>
            <person name="Petrzelkova K.J."/>
            <person name="Pardy F."/>
            <person name="Fuh T."/>
            <person name="Niatou-Singa F.S."/>
            <person name="Gouil Q."/>
            <person name="Baker L."/>
            <person name="Ritchie M.E."/>
            <person name="Jex A.R."/>
            <person name="Gazzola D."/>
            <person name="Li H."/>
            <person name="Toshio Fujiwara R."/>
            <person name="Zhan B."/>
            <person name="Aroian R.V."/>
            <person name="Pafco B."/>
            <person name="Schwarz E.M."/>
        </authorList>
    </citation>
    <scope>NUCLEOTIDE SEQUENCE [LARGE SCALE GENOMIC DNA]</scope>
    <source>
        <strain evidence="1 2">Aroian</strain>
        <tissue evidence="1">Whole animal</tissue>
    </source>
</reference>
<organism evidence="1 2">
    <name type="scientific">Necator americanus</name>
    <name type="common">Human hookworm</name>
    <dbReference type="NCBI Taxonomy" id="51031"/>
    <lineage>
        <taxon>Eukaryota</taxon>
        <taxon>Metazoa</taxon>
        <taxon>Ecdysozoa</taxon>
        <taxon>Nematoda</taxon>
        <taxon>Chromadorea</taxon>
        <taxon>Rhabditida</taxon>
        <taxon>Rhabditina</taxon>
        <taxon>Rhabditomorpha</taxon>
        <taxon>Strongyloidea</taxon>
        <taxon>Ancylostomatidae</taxon>
        <taxon>Bunostominae</taxon>
        <taxon>Necator</taxon>
    </lineage>
</organism>
<dbReference type="Proteomes" id="UP001303046">
    <property type="component" value="Unassembled WGS sequence"/>
</dbReference>
<evidence type="ECO:0000313" key="1">
    <source>
        <dbReference type="EMBL" id="KAK6728685.1"/>
    </source>
</evidence>
<evidence type="ECO:0008006" key="3">
    <source>
        <dbReference type="Google" id="ProtNLM"/>
    </source>
</evidence>
<evidence type="ECO:0000313" key="2">
    <source>
        <dbReference type="Proteomes" id="UP001303046"/>
    </source>
</evidence>
<dbReference type="EMBL" id="JAVFWL010000001">
    <property type="protein sequence ID" value="KAK6728685.1"/>
    <property type="molecule type" value="Genomic_DNA"/>
</dbReference>
<comment type="caution">
    <text evidence="1">The sequence shown here is derived from an EMBL/GenBank/DDBJ whole genome shotgun (WGS) entry which is preliminary data.</text>
</comment>
<gene>
    <name evidence="1" type="primary">Necator_chrI.g2124</name>
    <name evidence="1" type="ORF">RB195_005997</name>
</gene>
<name>A0ABR1BTX5_NECAM</name>